<organism evidence="5 6">
    <name type="scientific">Kosmotoga pacifica</name>
    <dbReference type="NCBI Taxonomy" id="1330330"/>
    <lineage>
        <taxon>Bacteria</taxon>
        <taxon>Thermotogati</taxon>
        <taxon>Thermotogota</taxon>
        <taxon>Thermotogae</taxon>
        <taxon>Kosmotogales</taxon>
        <taxon>Kosmotogaceae</taxon>
        <taxon>Kosmotoga</taxon>
    </lineage>
</organism>
<sequence>MRVSKWINRAFPVFSSEQSVSDVMKVAEEYNLSTIVVHDDAKKLLGVVKGKQLVEYDSEVKLADIVEEPEYFSYDTDIIEDVVLMLIESHDLVIPVVSEDMTLKGVVTIFDILEALMEFTSMDQKGVRISVILNDRPGALKKVVDLLADHEINILSIVTSPEEDGKKNVIIRTSETDIGEVANILDSNDIEYDSIIEEEGFSD</sequence>
<evidence type="ECO:0000256" key="2">
    <source>
        <dbReference type="PROSITE-ProRule" id="PRU00703"/>
    </source>
</evidence>
<evidence type="ECO:0000313" key="5">
    <source>
        <dbReference type="EMBL" id="AKI97865.1"/>
    </source>
</evidence>
<dbReference type="Pfam" id="PF01842">
    <property type="entry name" value="ACT"/>
    <property type="match status" value="1"/>
</dbReference>
<dbReference type="PANTHER" id="PTHR43080">
    <property type="entry name" value="CBS DOMAIN-CONTAINING PROTEIN CBSX3, MITOCHONDRIAL"/>
    <property type="match status" value="1"/>
</dbReference>
<dbReference type="Proteomes" id="UP000035159">
    <property type="component" value="Chromosome"/>
</dbReference>
<dbReference type="Pfam" id="PF00571">
    <property type="entry name" value="CBS"/>
    <property type="match status" value="2"/>
</dbReference>
<dbReference type="PANTHER" id="PTHR43080:SF2">
    <property type="entry name" value="CBS DOMAIN-CONTAINING PROTEIN"/>
    <property type="match status" value="1"/>
</dbReference>
<dbReference type="KEGG" id="kpf:IX53_08625"/>
<dbReference type="SUPFAM" id="SSF55021">
    <property type="entry name" value="ACT-like"/>
    <property type="match status" value="1"/>
</dbReference>
<dbReference type="Gene3D" id="3.30.70.260">
    <property type="match status" value="1"/>
</dbReference>
<dbReference type="PROSITE" id="PS51671">
    <property type="entry name" value="ACT"/>
    <property type="match status" value="1"/>
</dbReference>
<proteinExistence type="predicted"/>
<dbReference type="STRING" id="1330330.IX53_08625"/>
<dbReference type="InterPro" id="IPR000644">
    <property type="entry name" value="CBS_dom"/>
</dbReference>
<reference evidence="5 6" key="1">
    <citation type="submission" date="2015-04" db="EMBL/GenBank/DDBJ databases">
        <title>Complete Genome Sequence of Kosmotoga pacifica SLHLJ1.</title>
        <authorList>
            <person name="Jiang L.J."/>
            <person name="Shao Z.Z."/>
            <person name="Jebbar M."/>
        </authorList>
    </citation>
    <scope>NUCLEOTIDE SEQUENCE [LARGE SCALE GENOMIC DNA]</scope>
    <source>
        <strain evidence="5 6">SLHLJ1</strain>
    </source>
</reference>
<feature type="domain" description="CBS" evidence="3">
    <location>
        <begin position="65"/>
        <end position="124"/>
    </location>
</feature>
<accession>A0A0G2Z8C4</accession>
<evidence type="ECO:0000313" key="6">
    <source>
        <dbReference type="Proteomes" id="UP000035159"/>
    </source>
</evidence>
<dbReference type="RefSeq" id="WP_047755000.1">
    <property type="nucleotide sequence ID" value="NZ_CAJUHA010000005.1"/>
</dbReference>
<dbReference type="InterPro" id="IPR046342">
    <property type="entry name" value="CBS_dom_sf"/>
</dbReference>
<dbReference type="PROSITE" id="PS51371">
    <property type="entry name" value="CBS"/>
    <property type="match status" value="1"/>
</dbReference>
<dbReference type="AlphaFoldDB" id="A0A0G2Z8C4"/>
<dbReference type="SUPFAM" id="SSF54631">
    <property type="entry name" value="CBS-domain pair"/>
    <property type="match status" value="1"/>
</dbReference>
<dbReference type="InterPro" id="IPR045865">
    <property type="entry name" value="ACT-like_dom_sf"/>
</dbReference>
<feature type="domain" description="ACT" evidence="4">
    <location>
        <begin position="128"/>
        <end position="203"/>
    </location>
</feature>
<dbReference type="InterPro" id="IPR002912">
    <property type="entry name" value="ACT_dom"/>
</dbReference>
<name>A0A0G2Z8C4_9BACT</name>
<evidence type="ECO:0000259" key="3">
    <source>
        <dbReference type="PROSITE" id="PS51371"/>
    </source>
</evidence>
<protein>
    <submittedName>
        <fullName evidence="5">CBS domain containing protein</fullName>
    </submittedName>
</protein>
<keyword evidence="1 2" id="KW-0129">CBS domain</keyword>
<dbReference type="OrthoDB" id="44906at2"/>
<keyword evidence="6" id="KW-1185">Reference proteome</keyword>
<evidence type="ECO:0000259" key="4">
    <source>
        <dbReference type="PROSITE" id="PS51671"/>
    </source>
</evidence>
<gene>
    <name evidence="5" type="ORF">IX53_08625</name>
</gene>
<dbReference type="EMBL" id="CP011232">
    <property type="protein sequence ID" value="AKI97865.1"/>
    <property type="molecule type" value="Genomic_DNA"/>
</dbReference>
<dbReference type="PATRIC" id="fig|1330330.3.peg.1755"/>
<dbReference type="InterPro" id="IPR051257">
    <property type="entry name" value="Diverse_CBS-Domain"/>
</dbReference>
<evidence type="ECO:0000256" key="1">
    <source>
        <dbReference type="ARBA" id="ARBA00023122"/>
    </source>
</evidence>
<dbReference type="Gene3D" id="3.10.580.10">
    <property type="entry name" value="CBS-domain"/>
    <property type="match status" value="1"/>
</dbReference>